<gene>
    <name evidence="2" type="ORF">B0I18_1011210</name>
</gene>
<dbReference type="OrthoDB" id="670707at2"/>
<dbReference type="EMBL" id="PYGD01000001">
    <property type="protein sequence ID" value="PSK95046.1"/>
    <property type="molecule type" value="Genomic_DNA"/>
</dbReference>
<accession>A0A2P8DCV7</accession>
<dbReference type="AlphaFoldDB" id="A0A2P8DCV7"/>
<dbReference type="Proteomes" id="UP000240572">
    <property type="component" value="Unassembled WGS sequence"/>
</dbReference>
<feature type="signal peptide" evidence="1">
    <location>
        <begin position="1"/>
        <end position="20"/>
    </location>
</feature>
<evidence type="ECO:0000256" key="1">
    <source>
        <dbReference type="SAM" id="SignalP"/>
    </source>
</evidence>
<protein>
    <submittedName>
        <fullName evidence="2">Uncharacterized protein</fullName>
    </submittedName>
</protein>
<feature type="chain" id="PRO_5015119916" evidence="1">
    <location>
        <begin position="21"/>
        <end position="129"/>
    </location>
</feature>
<sequence>MAFLIRLSLLLLFTASVARGQQKQQVLITAEDSVRNLIEALPEVKEKDHVYDSLTNRMQNIIIRITPPDTALPYYHVEAGYQGNSRFQPHFYFYVDLPNNIIYIEDLDKGDRTTIDQWRERRKAKTGQK</sequence>
<comment type="caution">
    <text evidence="2">The sequence shown here is derived from an EMBL/GenBank/DDBJ whole genome shotgun (WGS) entry which is preliminary data.</text>
</comment>
<organism evidence="2 3">
    <name type="scientific">Taibaiella chishuiensis</name>
    <dbReference type="NCBI Taxonomy" id="1434707"/>
    <lineage>
        <taxon>Bacteria</taxon>
        <taxon>Pseudomonadati</taxon>
        <taxon>Bacteroidota</taxon>
        <taxon>Chitinophagia</taxon>
        <taxon>Chitinophagales</taxon>
        <taxon>Chitinophagaceae</taxon>
        <taxon>Taibaiella</taxon>
    </lineage>
</organism>
<keyword evidence="1" id="KW-0732">Signal</keyword>
<evidence type="ECO:0000313" key="2">
    <source>
        <dbReference type="EMBL" id="PSK95046.1"/>
    </source>
</evidence>
<name>A0A2P8DCV7_9BACT</name>
<keyword evidence="3" id="KW-1185">Reference proteome</keyword>
<proteinExistence type="predicted"/>
<dbReference type="RefSeq" id="WP_106521720.1">
    <property type="nucleotide sequence ID" value="NZ_PYGD01000001.1"/>
</dbReference>
<reference evidence="2 3" key="1">
    <citation type="submission" date="2018-03" db="EMBL/GenBank/DDBJ databases">
        <title>Genomic Encyclopedia of Type Strains, Phase III (KMG-III): the genomes of soil and plant-associated and newly described type strains.</title>
        <authorList>
            <person name="Whitman W."/>
        </authorList>
    </citation>
    <scope>NUCLEOTIDE SEQUENCE [LARGE SCALE GENOMIC DNA]</scope>
    <source>
        <strain evidence="2 3">CGMCC 1.12700</strain>
    </source>
</reference>
<evidence type="ECO:0000313" key="3">
    <source>
        <dbReference type="Proteomes" id="UP000240572"/>
    </source>
</evidence>